<dbReference type="PANTHER" id="PTHR11709">
    <property type="entry name" value="MULTI-COPPER OXIDASE"/>
    <property type="match status" value="1"/>
</dbReference>
<keyword evidence="7" id="KW-1185">Reference proteome</keyword>
<gene>
    <name evidence="6" type="ORF">RJ641_032699</name>
</gene>
<dbReference type="Pfam" id="PF00394">
    <property type="entry name" value="Cu-oxidase"/>
    <property type="match status" value="1"/>
</dbReference>
<name>A0AAN8ZCP7_9MAGN</name>
<feature type="domain" description="Plastocyanin-like" evidence="3">
    <location>
        <begin position="108"/>
        <end position="149"/>
    </location>
</feature>
<dbReference type="AlphaFoldDB" id="A0AAN8ZCP7"/>
<evidence type="ECO:0000259" key="3">
    <source>
        <dbReference type="Pfam" id="PF00394"/>
    </source>
</evidence>
<dbReference type="InterPro" id="IPR001117">
    <property type="entry name" value="Cu-oxidase_2nd"/>
</dbReference>
<reference evidence="6 7" key="1">
    <citation type="submission" date="2023-12" db="EMBL/GenBank/DDBJ databases">
        <title>A high-quality genome assembly for Dillenia turbinata (Dilleniales).</title>
        <authorList>
            <person name="Chanderbali A."/>
        </authorList>
    </citation>
    <scope>NUCLEOTIDE SEQUENCE [LARGE SCALE GENOMIC DNA]</scope>
    <source>
        <strain evidence="6">LSX21</strain>
        <tissue evidence="6">Leaf</tissue>
    </source>
</reference>
<accession>A0AAN8ZCP7</accession>
<dbReference type="Pfam" id="PF07732">
    <property type="entry name" value="Cu-oxidase_3"/>
    <property type="match status" value="1"/>
</dbReference>
<sequence length="384" mass="42836">MESVRGVYTMGRWTCIYDKSAQSNQEEVTHRFTIQDQEGKLCWHAHSSWLRATVYGALIIYPKSGSPYPHNKPMREIPILLGEWWDPNPIDVLRQATIKGAAPNVLNTNVLLSADQPLAEYYMAARAYASAQGAPFDNTTTTAIIQYKHSPYNTKKGTSSVPILRQLPAYNDTTTATAFTSRFKSPSKVKVPDKIDENLFFTISSGLFNCSRPSPRCQGPNGTHFTSSMNTVSFVLPSNNSILQACYQHTPGVDTTDFPTVPPVQFDYAGNVTRALRQPIRGTKLYKLNAQGFGNFDPRKDRAKFNLTDPPLRNTIDVTVGEWAVIHFVTNNPGVWLMHYHLNVHITWGLAMAFPVGVGEPQSTEPLQQICPSLLLASLVWTLE</sequence>
<dbReference type="Gene3D" id="2.60.40.420">
    <property type="entry name" value="Cupredoxins - blue copper proteins"/>
    <property type="match status" value="2"/>
</dbReference>
<dbReference type="GO" id="GO:0005507">
    <property type="term" value="F:copper ion binding"/>
    <property type="evidence" value="ECO:0007669"/>
    <property type="project" value="InterPro"/>
</dbReference>
<evidence type="ECO:0000313" key="7">
    <source>
        <dbReference type="Proteomes" id="UP001370490"/>
    </source>
</evidence>
<dbReference type="PANTHER" id="PTHR11709:SF68">
    <property type="entry name" value="LACCASE-13"/>
    <property type="match status" value="1"/>
</dbReference>
<organism evidence="6 7">
    <name type="scientific">Dillenia turbinata</name>
    <dbReference type="NCBI Taxonomy" id="194707"/>
    <lineage>
        <taxon>Eukaryota</taxon>
        <taxon>Viridiplantae</taxon>
        <taxon>Streptophyta</taxon>
        <taxon>Embryophyta</taxon>
        <taxon>Tracheophyta</taxon>
        <taxon>Spermatophyta</taxon>
        <taxon>Magnoliopsida</taxon>
        <taxon>eudicotyledons</taxon>
        <taxon>Gunneridae</taxon>
        <taxon>Pentapetalae</taxon>
        <taxon>Dilleniales</taxon>
        <taxon>Dilleniaceae</taxon>
        <taxon>Dillenia</taxon>
    </lineage>
</organism>
<dbReference type="InterPro" id="IPR045087">
    <property type="entry name" value="Cu-oxidase_fam"/>
</dbReference>
<comment type="caution">
    <text evidence="6">The sequence shown here is derived from an EMBL/GenBank/DDBJ whole genome shotgun (WGS) entry which is preliminary data.</text>
</comment>
<evidence type="ECO:0000313" key="6">
    <source>
        <dbReference type="EMBL" id="KAK6935669.1"/>
    </source>
</evidence>
<dbReference type="InterPro" id="IPR011707">
    <property type="entry name" value="Cu-oxidase-like_N"/>
</dbReference>
<feature type="domain" description="Plastocyanin-like" evidence="4">
    <location>
        <begin position="289"/>
        <end position="357"/>
    </location>
</feature>
<evidence type="ECO:0000256" key="1">
    <source>
        <dbReference type="ARBA" id="ARBA00010609"/>
    </source>
</evidence>
<comment type="similarity">
    <text evidence="1">Belongs to the multicopper oxidase family.</text>
</comment>
<dbReference type="GO" id="GO:0016491">
    <property type="term" value="F:oxidoreductase activity"/>
    <property type="evidence" value="ECO:0007669"/>
    <property type="project" value="InterPro"/>
</dbReference>
<dbReference type="SUPFAM" id="SSF49503">
    <property type="entry name" value="Cupredoxins"/>
    <property type="match status" value="2"/>
</dbReference>
<evidence type="ECO:0000259" key="4">
    <source>
        <dbReference type="Pfam" id="PF07731"/>
    </source>
</evidence>
<dbReference type="EMBL" id="JBAMMX010000007">
    <property type="protein sequence ID" value="KAK6935669.1"/>
    <property type="molecule type" value="Genomic_DNA"/>
</dbReference>
<dbReference type="InterPro" id="IPR011706">
    <property type="entry name" value="Cu-oxidase_C"/>
</dbReference>
<dbReference type="Proteomes" id="UP001370490">
    <property type="component" value="Unassembled WGS sequence"/>
</dbReference>
<dbReference type="InterPro" id="IPR008972">
    <property type="entry name" value="Cupredoxin"/>
</dbReference>
<evidence type="ECO:0000259" key="5">
    <source>
        <dbReference type="Pfam" id="PF07732"/>
    </source>
</evidence>
<evidence type="ECO:0000256" key="2">
    <source>
        <dbReference type="ARBA" id="ARBA00023180"/>
    </source>
</evidence>
<dbReference type="Pfam" id="PF07731">
    <property type="entry name" value="Cu-oxidase_2"/>
    <property type="match status" value="1"/>
</dbReference>
<feature type="domain" description="Plastocyanin-like" evidence="5">
    <location>
        <begin position="25"/>
        <end position="64"/>
    </location>
</feature>
<protein>
    <submittedName>
        <fullName evidence="6">Multicopper oxidase, C-terminal</fullName>
    </submittedName>
</protein>
<proteinExistence type="inferred from homology"/>
<keyword evidence="2" id="KW-0325">Glycoprotein</keyword>